<dbReference type="Proteomes" id="UP000322181">
    <property type="component" value="Unassembled WGS sequence"/>
</dbReference>
<gene>
    <name evidence="5" type="ORF">F4V73_17025</name>
</gene>
<sequence length="124" mass="14529">MDNNALRKNIVNDILIWIEKNVDKPLNIETISDKAGYSKWHFQRIFKNVVGVSLGEYLLTRRLLKVSSDLKETDDKIMDIAVRYGFDSQQELTRSFKRILKLTPGKYRKNILSRYIPNVIQDAK</sequence>
<organism evidence="5 6">
    <name type="scientific">Morganella psychrotolerans</name>
    <dbReference type="NCBI Taxonomy" id="368603"/>
    <lineage>
        <taxon>Bacteria</taxon>
        <taxon>Pseudomonadati</taxon>
        <taxon>Pseudomonadota</taxon>
        <taxon>Gammaproteobacteria</taxon>
        <taxon>Enterobacterales</taxon>
        <taxon>Morganellaceae</taxon>
        <taxon>Morganella</taxon>
    </lineage>
</organism>
<evidence type="ECO:0000256" key="2">
    <source>
        <dbReference type="ARBA" id="ARBA00023125"/>
    </source>
</evidence>
<proteinExistence type="predicted"/>
<evidence type="ECO:0000313" key="5">
    <source>
        <dbReference type="EMBL" id="KAA8713206.1"/>
    </source>
</evidence>
<keyword evidence="2" id="KW-0238">DNA-binding</keyword>
<dbReference type="PANTHER" id="PTHR47504">
    <property type="entry name" value="RIGHT ORIGIN-BINDING PROTEIN"/>
    <property type="match status" value="1"/>
</dbReference>
<evidence type="ECO:0000256" key="1">
    <source>
        <dbReference type="ARBA" id="ARBA00023015"/>
    </source>
</evidence>
<dbReference type="InterPro" id="IPR009057">
    <property type="entry name" value="Homeodomain-like_sf"/>
</dbReference>
<dbReference type="AlphaFoldDB" id="A0A5M9R065"/>
<dbReference type="RefSeq" id="WP_150385126.1">
    <property type="nucleotide sequence ID" value="NZ_BAAAFS010000006.1"/>
</dbReference>
<dbReference type="PANTHER" id="PTHR47504:SF5">
    <property type="entry name" value="RIGHT ORIGIN-BINDING PROTEIN"/>
    <property type="match status" value="1"/>
</dbReference>
<dbReference type="GO" id="GO:0043565">
    <property type="term" value="F:sequence-specific DNA binding"/>
    <property type="evidence" value="ECO:0007669"/>
    <property type="project" value="InterPro"/>
</dbReference>
<reference evidence="5 6" key="1">
    <citation type="submission" date="2019-09" db="EMBL/GenBank/DDBJ databases">
        <title>Draft genome sequence of various Type strains from the CCUG.</title>
        <authorList>
            <person name="Pineiro-Iglesias B."/>
            <person name="Tunovic T."/>
            <person name="Unosson C."/>
            <person name="Inganas E."/>
            <person name="Ohlen M."/>
            <person name="Cardew S."/>
            <person name="Jensie-Markopoulos S."/>
            <person name="Salva-Serra F."/>
            <person name="Jaen-Luchoro D."/>
            <person name="Karlsson R."/>
            <person name="Svensson-Stadler L."/>
            <person name="Chun J."/>
            <person name="Moore E."/>
        </authorList>
    </citation>
    <scope>NUCLEOTIDE SEQUENCE [LARGE SCALE GENOMIC DNA]</scope>
    <source>
        <strain evidence="5 6">CCUG 53682T</strain>
    </source>
</reference>
<evidence type="ECO:0000256" key="3">
    <source>
        <dbReference type="ARBA" id="ARBA00023163"/>
    </source>
</evidence>
<dbReference type="InterPro" id="IPR018060">
    <property type="entry name" value="HTH_AraC"/>
</dbReference>
<evidence type="ECO:0000259" key="4">
    <source>
        <dbReference type="PROSITE" id="PS01124"/>
    </source>
</evidence>
<accession>A0A5M9R065</accession>
<dbReference type="InterPro" id="IPR050959">
    <property type="entry name" value="MarA-like"/>
</dbReference>
<dbReference type="Pfam" id="PF12833">
    <property type="entry name" value="HTH_18"/>
    <property type="match status" value="1"/>
</dbReference>
<keyword evidence="3" id="KW-0804">Transcription</keyword>
<evidence type="ECO:0000313" key="6">
    <source>
        <dbReference type="Proteomes" id="UP000322181"/>
    </source>
</evidence>
<dbReference type="Gene3D" id="1.10.10.60">
    <property type="entry name" value="Homeodomain-like"/>
    <property type="match status" value="2"/>
</dbReference>
<dbReference type="SMART" id="SM00342">
    <property type="entry name" value="HTH_ARAC"/>
    <property type="match status" value="1"/>
</dbReference>
<comment type="caution">
    <text evidence="5">The sequence shown here is derived from an EMBL/GenBank/DDBJ whole genome shotgun (WGS) entry which is preliminary data.</text>
</comment>
<dbReference type="SUPFAM" id="SSF46689">
    <property type="entry name" value="Homeodomain-like"/>
    <property type="match status" value="2"/>
</dbReference>
<dbReference type="PROSITE" id="PS01124">
    <property type="entry name" value="HTH_ARAC_FAMILY_2"/>
    <property type="match status" value="1"/>
</dbReference>
<keyword evidence="1" id="KW-0805">Transcription regulation</keyword>
<dbReference type="GO" id="GO:0003700">
    <property type="term" value="F:DNA-binding transcription factor activity"/>
    <property type="evidence" value="ECO:0007669"/>
    <property type="project" value="InterPro"/>
</dbReference>
<feature type="domain" description="HTH araC/xylS-type" evidence="4">
    <location>
        <begin position="12"/>
        <end position="110"/>
    </location>
</feature>
<dbReference type="EMBL" id="VXKB01000007">
    <property type="protein sequence ID" value="KAA8713206.1"/>
    <property type="molecule type" value="Genomic_DNA"/>
</dbReference>
<dbReference type="InterPro" id="IPR018062">
    <property type="entry name" value="HTH_AraC-typ_CS"/>
</dbReference>
<protein>
    <submittedName>
        <fullName evidence="5">Helix-turn-helix domain-containing protein</fullName>
    </submittedName>
</protein>
<name>A0A5M9R065_9GAMM</name>
<dbReference type="PROSITE" id="PS00041">
    <property type="entry name" value="HTH_ARAC_FAMILY_1"/>
    <property type="match status" value="1"/>
</dbReference>